<dbReference type="EMBL" id="JBHRXI010000016">
    <property type="protein sequence ID" value="MFC3615248.1"/>
    <property type="molecule type" value="Genomic_DNA"/>
</dbReference>
<name>A0ABV7TM56_9RHOB</name>
<sequence length="175" mass="19090">MTGKLLVIILVFCAALAAGGMYYLQIYGFYYDVEPSAGRDVVLVTADGEVPEPIAYSNFRAIDADSSPIRYRACFETDLTPDALARDHVPVDEAMPLQTPGWFDCFDAEALGEKLASGEARAFLSQKNIHYGVDRVVAVTQDGRGYAWHILNDCGEKAYDGTVVGEECPPRPGTE</sequence>
<reference evidence="2" key="1">
    <citation type="journal article" date="2019" name="Int. J. Syst. Evol. Microbiol.">
        <title>The Global Catalogue of Microorganisms (GCM) 10K type strain sequencing project: providing services to taxonomists for standard genome sequencing and annotation.</title>
        <authorList>
            <consortium name="The Broad Institute Genomics Platform"/>
            <consortium name="The Broad Institute Genome Sequencing Center for Infectious Disease"/>
            <person name="Wu L."/>
            <person name="Ma J."/>
        </authorList>
    </citation>
    <scope>NUCLEOTIDE SEQUENCE [LARGE SCALE GENOMIC DNA]</scope>
    <source>
        <strain evidence="2">KCTC 42911</strain>
    </source>
</reference>
<comment type="caution">
    <text evidence="1">The sequence shown here is derived from an EMBL/GenBank/DDBJ whole genome shotgun (WGS) entry which is preliminary data.</text>
</comment>
<keyword evidence="2" id="KW-1185">Reference proteome</keyword>
<dbReference type="Pfam" id="PF20044">
    <property type="entry name" value="DUF6446"/>
    <property type="match status" value="1"/>
</dbReference>
<dbReference type="InterPro" id="IPR045616">
    <property type="entry name" value="DUF6446"/>
</dbReference>
<accession>A0ABV7TM56</accession>
<evidence type="ECO:0000313" key="2">
    <source>
        <dbReference type="Proteomes" id="UP001595629"/>
    </source>
</evidence>
<organism evidence="1 2">
    <name type="scientific">Lutimaribacter marinistellae</name>
    <dbReference type="NCBI Taxonomy" id="1820329"/>
    <lineage>
        <taxon>Bacteria</taxon>
        <taxon>Pseudomonadati</taxon>
        <taxon>Pseudomonadota</taxon>
        <taxon>Alphaproteobacteria</taxon>
        <taxon>Rhodobacterales</taxon>
        <taxon>Roseobacteraceae</taxon>
        <taxon>Lutimaribacter</taxon>
    </lineage>
</organism>
<evidence type="ECO:0000313" key="1">
    <source>
        <dbReference type="EMBL" id="MFC3615248.1"/>
    </source>
</evidence>
<gene>
    <name evidence="1" type="ORF">ACFORG_15905</name>
</gene>
<protein>
    <submittedName>
        <fullName evidence="1">DUF6446 family protein</fullName>
    </submittedName>
</protein>
<dbReference type="RefSeq" id="WP_386736502.1">
    <property type="nucleotide sequence ID" value="NZ_JBHRXI010000016.1"/>
</dbReference>
<dbReference type="Proteomes" id="UP001595629">
    <property type="component" value="Unassembled WGS sequence"/>
</dbReference>
<proteinExistence type="predicted"/>